<sequence length="281" mass="30886">MEIEVSNRLSILGHPTRLAIFRLLVRRYPHRMPAGEIASVLGLKASTLSSYLSTLMQSGLVTQKRVGTSLRYSTDMIEVYDTFDYLFRDCCRGRADLCPPVMQTLLTGDDPMTDTALKVLFICTGNSARSLFAEAILRKEGGDRFDVYSAGVRPGDAPNPFALELLESKGYDVSPLRSKSIEEYQGDGAPVFDFVFTVCDQAANEECPAWPGQPISGHWGVPDPVKAEGTDAQKMLAFQQAYGLLRNRILAFSALSLAELDRMSLQKAVDDIAFIGAEENA</sequence>
<dbReference type="Gene3D" id="1.10.10.10">
    <property type="entry name" value="Winged helix-like DNA-binding domain superfamily/Winged helix DNA-binding domain"/>
    <property type="match status" value="1"/>
</dbReference>
<proteinExistence type="predicted"/>
<dbReference type="RefSeq" id="WP_136461010.1">
    <property type="nucleotide sequence ID" value="NZ_SRKY01000001.1"/>
</dbReference>
<gene>
    <name evidence="3" type="ORF">E4Z66_00640</name>
</gene>
<dbReference type="InterPro" id="IPR023485">
    <property type="entry name" value="Ptyr_pPase"/>
</dbReference>
<dbReference type="Proteomes" id="UP000306602">
    <property type="component" value="Unassembled WGS sequence"/>
</dbReference>
<dbReference type="Pfam" id="PF01451">
    <property type="entry name" value="LMWPc"/>
    <property type="match status" value="1"/>
</dbReference>
<name>A0A4S4NIS0_9RHOB</name>
<dbReference type="InterPro" id="IPR036196">
    <property type="entry name" value="Ptyr_pPase_sf"/>
</dbReference>
<comment type="caution">
    <text evidence="3">The sequence shown here is derived from an EMBL/GenBank/DDBJ whole genome shotgun (WGS) entry which is preliminary data.</text>
</comment>
<dbReference type="EMBL" id="SRKY01000001">
    <property type="protein sequence ID" value="THH38118.1"/>
    <property type="molecule type" value="Genomic_DNA"/>
</dbReference>
<dbReference type="GO" id="GO:0046685">
    <property type="term" value="P:response to arsenic-containing substance"/>
    <property type="evidence" value="ECO:0007669"/>
    <property type="project" value="UniProtKB-KW"/>
</dbReference>
<keyword evidence="1" id="KW-0059">Arsenical resistance</keyword>
<dbReference type="CDD" id="cd00090">
    <property type="entry name" value="HTH_ARSR"/>
    <property type="match status" value="1"/>
</dbReference>
<dbReference type="GO" id="GO:0003700">
    <property type="term" value="F:DNA-binding transcription factor activity"/>
    <property type="evidence" value="ECO:0007669"/>
    <property type="project" value="InterPro"/>
</dbReference>
<dbReference type="InterPro" id="IPR036390">
    <property type="entry name" value="WH_DNA-bd_sf"/>
</dbReference>
<evidence type="ECO:0000313" key="4">
    <source>
        <dbReference type="Proteomes" id="UP000306602"/>
    </source>
</evidence>
<dbReference type="PANTHER" id="PTHR43428:SF1">
    <property type="entry name" value="ARSENATE REDUCTASE"/>
    <property type="match status" value="1"/>
</dbReference>
<dbReference type="Gene3D" id="3.40.50.2300">
    <property type="match status" value="1"/>
</dbReference>
<dbReference type="PRINTS" id="PR00778">
    <property type="entry name" value="HTHARSR"/>
</dbReference>
<dbReference type="InterPro" id="IPR011991">
    <property type="entry name" value="ArsR-like_HTH"/>
</dbReference>
<dbReference type="CDD" id="cd16345">
    <property type="entry name" value="LMWP_ArsC"/>
    <property type="match status" value="1"/>
</dbReference>
<evidence type="ECO:0000259" key="2">
    <source>
        <dbReference type="PROSITE" id="PS50987"/>
    </source>
</evidence>
<evidence type="ECO:0000313" key="3">
    <source>
        <dbReference type="EMBL" id="THH38118.1"/>
    </source>
</evidence>
<dbReference type="SUPFAM" id="SSF52788">
    <property type="entry name" value="Phosphotyrosine protein phosphatases I"/>
    <property type="match status" value="1"/>
</dbReference>
<dbReference type="SMART" id="SM00226">
    <property type="entry name" value="LMWPc"/>
    <property type="match status" value="1"/>
</dbReference>
<dbReference type="InterPro" id="IPR036388">
    <property type="entry name" value="WH-like_DNA-bd_sf"/>
</dbReference>
<reference evidence="3 4" key="1">
    <citation type="submission" date="2019-04" db="EMBL/GenBank/DDBJ databases">
        <title>Shimia ponticola sp. nov., isolated from seawater.</title>
        <authorList>
            <person name="Kim Y.-O."/>
            <person name="Yoon J.-H."/>
        </authorList>
    </citation>
    <scope>NUCLEOTIDE SEQUENCE [LARGE SCALE GENOMIC DNA]</scope>
    <source>
        <strain evidence="3 4">MYP11</strain>
    </source>
</reference>
<dbReference type="AlphaFoldDB" id="A0A4S4NIS0"/>
<dbReference type="Pfam" id="PF12840">
    <property type="entry name" value="HTH_20"/>
    <property type="match status" value="1"/>
</dbReference>
<dbReference type="PROSITE" id="PS50987">
    <property type="entry name" value="HTH_ARSR_2"/>
    <property type="match status" value="1"/>
</dbReference>
<evidence type="ECO:0000256" key="1">
    <source>
        <dbReference type="ARBA" id="ARBA00022849"/>
    </source>
</evidence>
<dbReference type="OrthoDB" id="9793058at2"/>
<organism evidence="3 4">
    <name type="scientific">Aliishimia ponticola</name>
    <dbReference type="NCBI Taxonomy" id="2499833"/>
    <lineage>
        <taxon>Bacteria</taxon>
        <taxon>Pseudomonadati</taxon>
        <taxon>Pseudomonadota</taxon>
        <taxon>Alphaproteobacteria</taxon>
        <taxon>Rhodobacterales</taxon>
        <taxon>Paracoccaceae</taxon>
        <taxon>Aliishimia</taxon>
    </lineage>
</organism>
<dbReference type="SMART" id="SM00418">
    <property type="entry name" value="HTH_ARSR"/>
    <property type="match status" value="1"/>
</dbReference>
<dbReference type="SUPFAM" id="SSF46785">
    <property type="entry name" value="Winged helix' DNA-binding domain"/>
    <property type="match status" value="1"/>
</dbReference>
<dbReference type="InterPro" id="IPR001845">
    <property type="entry name" value="HTH_ArsR_DNA-bd_dom"/>
</dbReference>
<dbReference type="PANTHER" id="PTHR43428">
    <property type="entry name" value="ARSENATE REDUCTASE"/>
    <property type="match status" value="1"/>
</dbReference>
<protein>
    <submittedName>
        <fullName evidence="3">ArsR family transcriptional regulator</fullName>
    </submittedName>
</protein>
<keyword evidence="4" id="KW-1185">Reference proteome</keyword>
<accession>A0A4S4NIS0</accession>
<feature type="domain" description="HTH arsR-type" evidence="2">
    <location>
        <begin position="1"/>
        <end position="94"/>
    </location>
</feature>